<proteinExistence type="predicted"/>
<name>A0A9N9U6B6_9HYPO</name>
<feature type="transmembrane region" description="Helical" evidence="6">
    <location>
        <begin position="224"/>
        <end position="247"/>
    </location>
</feature>
<dbReference type="PROSITE" id="PS00218">
    <property type="entry name" value="AMINO_ACID_PERMEASE_1"/>
    <property type="match status" value="1"/>
</dbReference>
<evidence type="ECO:0000313" key="7">
    <source>
        <dbReference type="EMBL" id="CAG9982993.1"/>
    </source>
</evidence>
<accession>A0A9N9U6B6</accession>
<organism evidence="7 8">
    <name type="scientific">Clonostachys byssicola</name>
    <dbReference type="NCBI Taxonomy" id="160290"/>
    <lineage>
        <taxon>Eukaryota</taxon>
        <taxon>Fungi</taxon>
        <taxon>Dikarya</taxon>
        <taxon>Ascomycota</taxon>
        <taxon>Pezizomycotina</taxon>
        <taxon>Sordariomycetes</taxon>
        <taxon>Hypocreomycetidae</taxon>
        <taxon>Hypocreales</taxon>
        <taxon>Bionectriaceae</taxon>
        <taxon>Clonostachys</taxon>
    </lineage>
</organism>
<comment type="subcellular location">
    <subcellularLocation>
        <location evidence="1">Membrane</location>
        <topology evidence="1">Multi-pass membrane protein</topology>
    </subcellularLocation>
</comment>
<evidence type="ECO:0000313" key="8">
    <source>
        <dbReference type="Proteomes" id="UP000754883"/>
    </source>
</evidence>
<evidence type="ECO:0000256" key="4">
    <source>
        <dbReference type="ARBA" id="ARBA00022989"/>
    </source>
</evidence>
<keyword evidence="3 6" id="KW-0812">Transmembrane</keyword>
<dbReference type="Proteomes" id="UP000754883">
    <property type="component" value="Unassembled WGS sequence"/>
</dbReference>
<reference evidence="8" key="1">
    <citation type="submission" date="2019-06" db="EMBL/GenBank/DDBJ databases">
        <authorList>
            <person name="Broberg M."/>
        </authorList>
    </citation>
    <scope>NUCLEOTIDE SEQUENCE [LARGE SCALE GENOMIC DNA]</scope>
</reference>
<dbReference type="InterPro" id="IPR004840">
    <property type="entry name" value="Amino_acid_permease_CS"/>
</dbReference>
<dbReference type="Gene3D" id="1.20.1740.10">
    <property type="entry name" value="Amino acid/polyamine transporter I"/>
    <property type="match status" value="1"/>
</dbReference>
<feature type="transmembrane region" description="Helical" evidence="6">
    <location>
        <begin position="116"/>
        <end position="142"/>
    </location>
</feature>
<dbReference type="InterPro" id="IPR002293">
    <property type="entry name" value="AA/rel_permease1"/>
</dbReference>
<dbReference type="GO" id="GO:0016020">
    <property type="term" value="C:membrane"/>
    <property type="evidence" value="ECO:0007669"/>
    <property type="project" value="UniProtKB-SubCell"/>
</dbReference>
<dbReference type="Pfam" id="PF13520">
    <property type="entry name" value="AA_permease_2"/>
    <property type="match status" value="1"/>
</dbReference>
<feature type="transmembrane region" description="Helical" evidence="6">
    <location>
        <begin position="154"/>
        <end position="173"/>
    </location>
</feature>
<evidence type="ECO:0008006" key="9">
    <source>
        <dbReference type="Google" id="ProtNLM"/>
    </source>
</evidence>
<dbReference type="OrthoDB" id="3900342at2759"/>
<reference evidence="7 8" key="2">
    <citation type="submission" date="2021-10" db="EMBL/GenBank/DDBJ databases">
        <authorList>
            <person name="Piombo E."/>
        </authorList>
    </citation>
    <scope>NUCLEOTIDE SEQUENCE [LARGE SCALE GENOMIC DNA]</scope>
</reference>
<keyword evidence="2" id="KW-0813">Transport</keyword>
<dbReference type="PIRSF" id="PIRSF006060">
    <property type="entry name" value="AA_transporter"/>
    <property type="match status" value="1"/>
</dbReference>
<feature type="transmembrane region" description="Helical" evidence="6">
    <location>
        <begin position="372"/>
        <end position="391"/>
    </location>
</feature>
<evidence type="ECO:0000256" key="5">
    <source>
        <dbReference type="ARBA" id="ARBA00023136"/>
    </source>
</evidence>
<evidence type="ECO:0000256" key="1">
    <source>
        <dbReference type="ARBA" id="ARBA00004141"/>
    </source>
</evidence>
<evidence type="ECO:0000256" key="6">
    <source>
        <dbReference type="SAM" id="Phobius"/>
    </source>
</evidence>
<dbReference type="PANTHER" id="PTHR45649:SF27">
    <property type="entry name" value="CHOLINE TRANSPORTER (EUROFUNG)"/>
    <property type="match status" value="1"/>
</dbReference>
<sequence length="535" mass="58196">MKTKDVETDPAAGSEIDGQVEVRELRRNFNFWSLCGVGLMTGSTWPSLGGSIAVVIYNGGAPGAIYELIAVSCFYWMIAACIAELSSAIPSSAGVYHFAFVASGPKHGRAASWFAGYFNGLAWTFGAASVSSVVANQILALYQLFHPSYEEQRWHLFIIYLGFIWISCTIVLFGNRILPIMGDLGASLIIIGFLIIVITCAAMPNRAGAGYADSSFVWSDWVNLTGYSSDAFVFMMGMLNAAYAVGTPDVVTHLAEEIPEPQKNIPKAIGIQMVIGFVTAFIFLITTFYAVHEPSDLFSPTSSLFPMVDVFIQATGTKAGALGLVIVMIAPALFMSVGGFLTASRIVYTMARDHGTPFSATMAQIHPRWENPFAATLCCAILSTLMGFIYLGSSTAFYAFVGCFVNLTILSYFGAIFPYLITGRKYVTRGWFRMPNYLFVPLATLSCLYVVTFFVIFCFPPALPVDAVNMNYTSVMIAGLSALMGIYWFLKARYQYKGPDDELLQRLTGGNVHVHAAPEEAIFSDGKAEGEHSSA</sequence>
<protein>
    <recommendedName>
        <fullName evidence="9">Choline transport protein</fullName>
    </recommendedName>
</protein>
<dbReference type="PANTHER" id="PTHR45649">
    <property type="entry name" value="AMINO-ACID PERMEASE BAT1"/>
    <property type="match status" value="1"/>
</dbReference>
<feature type="transmembrane region" description="Helical" evidence="6">
    <location>
        <begin position="321"/>
        <end position="343"/>
    </location>
</feature>
<gene>
    <name evidence="7" type="ORF">CBYS24578_00011265</name>
</gene>
<feature type="transmembrane region" description="Helical" evidence="6">
    <location>
        <begin position="397"/>
        <end position="421"/>
    </location>
</feature>
<evidence type="ECO:0000256" key="3">
    <source>
        <dbReference type="ARBA" id="ARBA00022692"/>
    </source>
</evidence>
<dbReference type="AlphaFoldDB" id="A0A9N9U6B6"/>
<evidence type="ECO:0000256" key="2">
    <source>
        <dbReference type="ARBA" id="ARBA00022448"/>
    </source>
</evidence>
<keyword evidence="4 6" id="KW-1133">Transmembrane helix</keyword>
<keyword evidence="5 6" id="KW-0472">Membrane</keyword>
<feature type="transmembrane region" description="Helical" evidence="6">
    <location>
        <begin position="31"/>
        <end position="57"/>
    </location>
</feature>
<feature type="transmembrane region" description="Helical" evidence="6">
    <location>
        <begin position="185"/>
        <end position="204"/>
    </location>
</feature>
<feature type="transmembrane region" description="Helical" evidence="6">
    <location>
        <begin position="268"/>
        <end position="291"/>
    </location>
</feature>
<dbReference type="EMBL" id="CABFNO020001350">
    <property type="protein sequence ID" value="CAG9982993.1"/>
    <property type="molecule type" value="Genomic_DNA"/>
</dbReference>
<comment type="caution">
    <text evidence="7">The sequence shown here is derived from an EMBL/GenBank/DDBJ whole genome shotgun (WGS) entry which is preliminary data.</text>
</comment>
<dbReference type="GO" id="GO:0022857">
    <property type="term" value="F:transmembrane transporter activity"/>
    <property type="evidence" value="ECO:0007669"/>
    <property type="project" value="InterPro"/>
</dbReference>
<dbReference type="GO" id="GO:0006865">
    <property type="term" value="P:amino acid transport"/>
    <property type="evidence" value="ECO:0007669"/>
    <property type="project" value="InterPro"/>
</dbReference>
<feature type="transmembrane region" description="Helical" evidence="6">
    <location>
        <begin position="469"/>
        <end position="490"/>
    </location>
</feature>
<feature type="transmembrane region" description="Helical" evidence="6">
    <location>
        <begin position="442"/>
        <end position="463"/>
    </location>
</feature>
<keyword evidence="8" id="KW-1185">Reference proteome</keyword>